<evidence type="ECO:0000313" key="6">
    <source>
        <dbReference type="EMBL" id="OCA54230.1"/>
    </source>
</evidence>
<evidence type="ECO:0000313" key="7">
    <source>
        <dbReference type="Proteomes" id="UP000092665"/>
    </source>
</evidence>
<protein>
    <recommendedName>
        <fullName evidence="5">Zinc finger DksA/TraR C4-type domain-containing protein</fullName>
    </recommendedName>
</protein>
<name>A0A1B8YGJ4_9GAMM</name>
<evidence type="ECO:0000259" key="5">
    <source>
        <dbReference type="Pfam" id="PF01258"/>
    </source>
</evidence>
<dbReference type="Gene3D" id="1.20.120.910">
    <property type="entry name" value="DksA, coiled-coil domain"/>
    <property type="match status" value="1"/>
</dbReference>
<dbReference type="Proteomes" id="UP000092665">
    <property type="component" value="Unassembled WGS sequence"/>
</dbReference>
<keyword evidence="2" id="KW-0863">Zinc-finger</keyword>
<dbReference type="SUPFAM" id="SSF57716">
    <property type="entry name" value="Glucocorticoid receptor-like (DNA-binding domain)"/>
    <property type="match status" value="1"/>
</dbReference>
<dbReference type="AlphaFoldDB" id="A0A1B8YGJ4"/>
<proteinExistence type="predicted"/>
<dbReference type="GO" id="GO:1900378">
    <property type="term" value="P:positive regulation of secondary metabolite biosynthetic process"/>
    <property type="evidence" value="ECO:0007669"/>
    <property type="project" value="TreeGrafter"/>
</dbReference>
<keyword evidence="3" id="KW-0862">Zinc</keyword>
<dbReference type="Pfam" id="PF01258">
    <property type="entry name" value="zf-dskA_traR"/>
    <property type="match status" value="1"/>
</dbReference>
<dbReference type="PANTHER" id="PTHR38777:SF1">
    <property type="entry name" value="DNAK SUPPRESSOR PROTEIN"/>
    <property type="match status" value="1"/>
</dbReference>
<feature type="domain" description="Zinc finger DksA/TraR C4-type" evidence="5">
    <location>
        <begin position="35"/>
        <end position="64"/>
    </location>
</feature>
<dbReference type="PROSITE" id="PS51128">
    <property type="entry name" value="ZF_DKSA_2"/>
    <property type="match status" value="1"/>
</dbReference>
<evidence type="ECO:0000256" key="4">
    <source>
        <dbReference type="PROSITE-ProRule" id="PRU00510"/>
    </source>
</evidence>
<gene>
    <name evidence="6" type="ORF">Phpb_02674</name>
</gene>
<dbReference type="GO" id="GO:0008270">
    <property type="term" value="F:zinc ion binding"/>
    <property type="evidence" value="ECO:0007669"/>
    <property type="project" value="UniProtKB-KW"/>
</dbReference>
<keyword evidence="1" id="KW-0479">Metal-binding</keyword>
<reference evidence="7" key="1">
    <citation type="submission" date="2015-11" db="EMBL/GenBank/DDBJ databases">
        <authorList>
            <person name="Tobias N.J."/>
            <person name="Mishra B."/>
            <person name="Gupta D.K."/>
            <person name="Thines M."/>
            <person name="Stinear T.P."/>
            <person name="Bode H.B."/>
        </authorList>
    </citation>
    <scope>NUCLEOTIDE SEQUENCE [LARGE SCALE GENOMIC DNA]</scope>
    <source>
        <strain evidence="7">PB45.5</strain>
    </source>
</reference>
<dbReference type="PANTHER" id="PTHR38777">
    <property type="entry name" value="FELS-2 PROPHAGE PROTEIN"/>
    <property type="match status" value="1"/>
</dbReference>
<evidence type="ECO:0000256" key="1">
    <source>
        <dbReference type="ARBA" id="ARBA00022723"/>
    </source>
</evidence>
<evidence type="ECO:0000256" key="2">
    <source>
        <dbReference type="ARBA" id="ARBA00022771"/>
    </source>
</evidence>
<dbReference type="EMBL" id="LOIC01000072">
    <property type="protein sequence ID" value="OCA54230.1"/>
    <property type="molecule type" value="Genomic_DNA"/>
</dbReference>
<keyword evidence="7" id="KW-1185">Reference proteome</keyword>
<comment type="caution">
    <text evidence="6">The sequence shown here is derived from an EMBL/GenBank/DDBJ whole genome shotgun (WGS) entry which is preliminary data.</text>
</comment>
<evidence type="ECO:0000256" key="3">
    <source>
        <dbReference type="ARBA" id="ARBA00022833"/>
    </source>
</evidence>
<feature type="zinc finger region" description="dksA C4-type" evidence="4">
    <location>
        <begin position="35"/>
        <end position="59"/>
    </location>
</feature>
<dbReference type="RefSeq" id="WP_065390745.1">
    <property type="nucleotide sequence ID" value="NZ_CAWMQN010000072.1"/>
</dbReference>
<organism evidence="6 7">
    <name type="scientific">Photorhabdus namnaonensis</name>
    <dbReference type="NCBI Taxonomy" id="1851568"/>
    <lineage>
        <taxon>Bacteria</taxon>
        <taxon>Pseudomonadati</taxon>
        <taxon>Pseudomonadota</taxon>
        <taxon>Gammaproteobacteria</taxon>
        <taxon>Enterobacterales</taxon>
        <taxon>Morganellaceae</taxon>
        <taxon>Photorhabdus</taxon>
    </lineage>
</organism>
<dbReference type="InterPro" id="IPR000962">
    <property type="entry name" value="Znf_DskA_TraR"/>
</dbReference>
<accession>A0A1B8YGJ4</accession>
<sequence>MSDSVDIAEKHIAATLERQIRSVTDRHISVSAFECEDCCNSISEERRKAVAGVTRCMTCQSILELKNRHYRSI</sequence>